<evidence type="ECO:0000313" key="2">
    <source>
        <dbReference type="Proteomes" id="UP000663069"/>
    </source>
</evidence>
<proteinExistence type="predicted"/>
<sequence length="103" mass="12046">MLPKERLAKIAEMEAVLNESTDFLAEAQRLLEKWQAFLPKMKSLEQYYFTGDWRDDYEAYEQGKIPKDQPYGVLSEDLIFNASADQQRLAIEYLKVITAILDH</sequence>
<organism evidence="1 2">
    <name type="scientific">Rodentibacter haemolyticus</name>
    <dbReference type="NCBI Taxonomy" id="2778911"/>
    <lineage>
        <taxon>Bacteria</taxon>
        <taxon>Pseudomonadati</taxon>
        <taxon>Pseudomonadota</taxon>
        <taxon>Gammaproteobacteria</taxon>
        <taxon>Pasteurellales</taxon>
        <taxon>Pasteurellaceae</taxon>
        <taxon>Rodentibacter</taxon>
    </lineage>
</organism>
<dbReference type="EMBL" id="CP063056">
    <property type="protein sequence ID" value="QPB41646.1"/>
    <property type="molecule type" value="Genomic_DNA"/>
</dbReference>
<dbReference type="RefSeq" id="WP_194811244.1">
    <property type="nucleotide sequence ID" value="NZ_CP063056.1"/>
</dbReference>
<gene>
    <name evidence="1" type="ORF">IHV77_06780</name>
</gene>
<dbReference type="InterPro" id="IPR025384">
    <property type="entry name" value="DUF4298"/>
</dbReference>
<reference evidence="1 2" key="1">
    <citation type="submission" date="2020-10" db="EMBL/GenBank/DDBJ databases">
        <title>Genome Sequencing of Rodentibacter spp. strain DSM111151.</title>
        <authorList>
            <person name="Benga L."/>
            <person name="Lautwein T."/>
        </authorList>
    </citation>
    <scope>NUCLEOTIDE SEQUENCE [LARGE SCALE GENOMIC DNA]</scope>
    <source>
        <strain evidence="1 2">DSM 111151</strain>
    </source>
</reference>
<name>A0ABX6V017_9PAST</name>
<evidence type="ECO:0000313" key="1">
    <source>
        <dbReference type="EMBL" id="QPB41646.1"/>
    </source>
</evidence>
<keyword evidence="2" id="KW-1185">Reference proteome</keyword>
<dbReference type="Pfam" id="PF14131">
    <property type="entry name" value="DUF4298"/>
    <property type="match status" value="1"/>
</dbReference>
<protein>
    <submittedName>
        <fullName evidence="1">DUF4298 domain-containing protein</fullName>
    </submittedName>
</protein>
<accession>A0ABX6V017</accession>
<dbReference type="Proteomes" id="UP000663069">
    <property type="component" value="Chromosome"/>
</dbReference>